<feature type="domain" description="GAG-pre-integrase" evidence="4">
    <location>
        <begin position="34"/>
        <end position="85"/>
    </location>
</feature>
<keyword evidence="2" id="KW-0472">Membrane</keyword>
<sequence length="733" mass="82027">MDTPSFPNDQFIQTLLCTAELESLQIPYQQIFQACVATNVSPLRLWHSWLGHTSVGKLHPFISHGLLGSVPNECLHCVSRQSAKQPALSFTSSHSLSTASFDLVHFDIWGPSPTPTMGGFRHILDSVRALLISSSCPERFWGEAALTAIYLINRILSSIINNKSPYECLLGIPLDYDLLKVSSFDQPPLFTNSSIELFPSNSDADTFDELYDASPHAPPGFIEDVLPAGNVLDNAESFSLTSSISPIGPNPVDLEPENEIFNPPSSHPTQVRNLPTYLCDYHCFPVITSLHGPQFYQEASFSPIWQQAMQDELQALDKTRTWDLVDLPAGKPLIGCKWIYKIKTRSNGSVERYKARLVAKGFTQEYGIDYEETFAPVARPTLVRSIHDLKQFLSHKFEMKDLGVLSYFLGLEVTSSNDGYFLSQTKYASDLISKARFTDSKTASTPLEHNVQLTSMDGSPLADPTRCRQLVGSLIYLTTTRPNIAYTVHVVSQFMTTPRSIHYAAVLCIIRYIKGTMFHGLHFSAHSSLELHAYFDADWVGDFNDRKSTTGYCFFLGDSLISWHSKKQTVPSHSSTEAKYRALGDTTSKLLNLRWLLEDIGVSQPPATNLYCDNQSAMQIAHNDVFHKRNKHIELRTLKTLHGILLLLRIMAKQSAARMVFFAVLMVVALSTLARPLFQNKVESHLLLQELGYDEKKLEHYQHVFASTIDTDRNVPGGPNPIHNPPGTPPKMS</sequence>
<evidence type="ECO:0008006" key="7">
    <source>
        <dbReference type="Google" id="ProtNLM"/>
    </source>
</evidence>
<evidence type="ECO:0000256" key="1">
    <source>
        <dbReference type="SAM" id="MobiDB-lite"/>
    </source>
</evidence>
<keyword evidence="6" id="KW-1185">Reference proteome</keyword>
<dbReference type="Proteomes" id="UP001054252">
    <property type="component" value="Unassembled WGS sequence"/>
</dbReference>
<feature type="transmembrane region" description="Helical" evidence="2">
    <location>
        <begin position="659"/>
        <end position="678"/>
    </location>
</feature>
<keyword evidence="2" id="KW-0812">Transmembrane</keyword>
<evidence type="ECO:0000313" key="6">
    <source>
        <dbReference type="Proteomes" id="UP001054252"/>
    </source>
</evidence>
<dbReference type="CDD" id="cd09272">
    <property type="entry name" value="RNase_HI_RT_Ty1"/>
    <property type="match status" value="1"/>
</dbReference>
<dbReference type="InterPro" id="IPR013103">
    <property type="entry name" value="RVT_2"/>
</dbReference>
<feature type="region of interest" description="Disordered" evidence="1">
    <location>
        <begin position="710"/>
        <end position="733"/>
    </location>
</feature>
<dbReference type="SUPFAM" id="SSF53098">
    <property type="entry name" value="Ribonuclease H-like"/>
    <property type="match status" value="1"/>
</dbReference>
<feature type="domain" description="Reverse transcriptase Ty1/copia-type" evidence="3">
    <location>
        <begin position="320"/>
        <end position="384"/>
    </location>
</feature>
<reference evidence="5 6" key="1">
    <citation type="journal article" date="2021" name="Commun. Biol.">
        <title>The genome of Shorea leprosula (Dipterocarpaceae) highlights the ecological relevance of drought in aseasonal tropical rainforests.</title>
        <authorList>
            <person name="Ng K.K.S."/>
            <person name="Kobayashi M.J."/>
            <person name="Fawcett J.A."/>
            <person name="Hatakeyama M."/>
            <person name="Paape T."/>
            <person name="Ng C.H."/>
            <person name="Ang C.C."/>
            <person name="Tnah L.H."/>
            <person name="Lee C.T."/>
            <person name="Nishiyama T."/>
            <person name="Sese J."/>
            <person name="O'Brien M.J."/>
            <person name="Copetti D."/>
            <person name="Mohd Noor M.I."/>
            <person name="Ong R.C."/>
            <person name="Putra M."/>
            <person name="Sireger I.Z."/>
            <person name="Indrioko S."/>
            <person name="Kosugi Y."/>
            <person name="Izuno A."/>
            <person name="Isagi Y."/>
            <person name="Lee S.L."/>
            <person name="Shimizu K.K."/>
        </authorList>
    </citation>
    <scope>NUCLEOTIDE SEQUENCE [LARGE SCALE GENOMIC DNA]</scope>
    <source>
        <strain evidence="5">214</strain>
    </source>
</reference>
<evidence type="ECO:0000259" key="4">
    <source>
        <dbReference type="Pfam" id="PF13976"/>
    </source>
</evidence>
<dbReference type="InterPro" id="IPR025724">
    <property type="entry name" value="GAG-pre-integrase_dom"/>
</dbReference>
<comment type="caution">
    <text evidence="5">The sequence shown here is derived from an EMBL/GenBank/DDBJ whole genome shotgun (WGS) entry which is preliminary data.</text>
</comment>
<gene>
    <name evidence="5" type="ORF">SLEP1_g49345</name>
</gene>
<dbReference type="InterPro" id="IPR012337">
    <property type="entry name" value="RNaseH-like_sf"/>
</dbReference>
<dbReference type="Pfam" id="PF07727">
    <property type="entry name" value="RVT_2"/>
    <property type="match status" value="1"/>
</dbReference>
<dbReference type="EMBL" id="BPVZ01000153">
    <property type="protein sequence ID" value="GKV41865.1"/>
    <property type="molecule type" value="Genomic_DNA"/>
</dbReference>
<feature type="compositionally biased region" description="Pro residues" evidence="1">
    <location>
        <begin position="718"/>
        <end position="733"/>
    </location>
</feature>
<accession>A0AAV5LXC0</accession>
<dbReference type="PANTHER" id="PTHR11439:SF461">
    <property type="entry name" value="OS10G0432200 PROTEIN"/>
    <property type="match status" value="1"/>
</dbReference>
<protein>
    <recommendedName>
        <fullName evidence="7">Reverse transcriptase Ty1/copia-type domain-containing protein</fullName>
    </recommendedName>
</protein>
<dbReference type="PANTHER" id="PTHR11439">
    <property type="entry name" value="GAG-POL-RELATED RETROTRANSPOSON"/>
    <property type="match status" value="1"/>
</dbReference>
<name>A0AAV5LXC0_9ROSI</name>
<dbReference type="SUPFAM" id="SSF56672">
    <property type="entry name" value="DNA/RNA polymerases"/>
    <property type="match status" value="1"/>
</dbReference>
<evidence type="ECO:0000313" key="5">
    <source>
        <dbReference type="EMBL" id="GKV41865.1"/>
    </source>
</evidence>
<dbReference type="AlphaFoldDB" id="A0AAV5LXC0"/>
<organism evidence="5 6">
    <name type="scientific">Rubroshorea leprosula</name>
    <dbReference type="NCBI Taxonomy" id="152421"/>
    <lineage>
        <taxon>Eukaryota</taxon>
        <taxon>Viridiplantae</taxon>
        <taxon>Streptophyta</taxon>
        <taxon>Embryophyta</taxon>
        <taxon>Tracheophyta</taxon>
        <taxon>Spermatophyta</taxon>
        <taxon>Magnoliopsida</taxon>
        <taxon>eudicotyledons</taxon>
        <taxon>Gunneridae</taxon>
        <taxon>Pentapetalae</taxon>
        <taxon>rosids</taxon>
        <taxon>malvids</taxon>
        <taxon>Malvales</taxon>
        <taxon>Dipterocarpaceae</taxon>
        <taxon>Rubroshorea</taxon>
    </lineage>
</organism>
<dbReference type="Pfam" id="PF13976">
    <property type="entry name" value="gag_pre-integrs"/>
    <property type="match status" value="1"/>
</dbReference>
<dbReference type="InterPro" id="IPR043502">
    <property type="entry name" value="DNA/RNA_pol_sf"/>
</dbReference>
<evidence type="ECO:0000256" key="2">
    <source>
        <dbReference type="SAM" id="Phobius"/>
    </source>
</evidence>
<keyword evidence="2" id="KW-1133">Transmembrane helix</keyword>
<proteinExistence type="predicted"/>
<evidence type="ECO:0000259" key="3">
    <source>
        <dbReference type="Pfam" id="PF07727"/>
    </source>
</evidence>